<dbReference type="GO" id="GO:0005536">
    <property type="term" value="F:D-glucose binding"/>
    <property type="evidence" value="ECO:0007669"/>
    <property type="project" value="InterPro"/>
</dbReference>
<dbReference type="EMBL" id="NCKV01028278">
    <property type="protein sequence ID" value="RWS19256.1"/>
    <property type="molecule type" value="Genomic_DNA"/>
</dbReference>
<evidence type="ECO:0000256" key="3">
    <source>
        <dbReference type="ARBA" id="ARBA00048160"/>
    </source>
</evidence>
<dbReference type="PROSITE" id="PS51748">
    <property type="entry name" value="HEXOKINASE_2"/>
    <property type="match status" value="1"/>
</dbReference>
<comment type="caution">
    <text evidence="6">The sequence shown here is derived from an EMBL/GenBank/DDBJ whole genome shotgun (WGS) entry which is preliminary data.</text>
</comment>
<comment type="pathway">
    <text evidence="1">Carbohydrate metabolism; hexose metabolism.</text>
</comment>
<gene>
    <name evidence="6" type="ORF">B4U80_09428</name>
</gene>
<comment type="similarity">
    <text evidence="4">Belongs to the hexokinase family.</text>
</comment>
<accession>A0A443RV68</accession>
<dbReference type="GO" id="GO:0001678">
    <property type="term" value="P:intracellular glucose homeostasis"/>
    <property type="evidence" value="ECO:0007669"/>
    <property type="project" value="InterPro"/>
</dbReference>
<comment type="catalytic activity">
    <reaction evidence="2">
        <text>a D-hexose + ATP = a D-hexose 6-phosphate + ADP + H(+)</text>
        <dbReference type="Rhea" id="RHEA:22740"/>
        <dbReference type="ChEBI" id="CHEBI:4194"/>
        <dbReference type="ChEBI" id="CHEBI:15378"/>
        <dbReference type="ChEBI" id="CHEBI:30616"/>
        <dbReference type="ChEBI" id="CHEBI:229467"/>
        <dbReference type="ChEBI" id="CHEBI:456216"/>
        <dbReference type="EC" id="2.7.1.1"/>
    </reaction>
    <physiologicalReaction direction="left-to-right" evidence="2">
        <dbReference type="Rhea" id="RHEA:22741"/>
    </physiologicalReaction>
</comment>
<keyword evidence="4 6" id="KW-0418">Kinase</keyword>
<evidence type="ECO:0000256" key="2">
    <source>
        <dbReference type="ARBA" id="ARBA00044613"/>
    </source>
</evidence>
<reference evidence="6 7" key="1">
    <citation type="journal article" date="2018" name="Gigascience">
        <title>Genomes of trombidid mites reveal novel predicted allergens and laterally-transferred genes associated with secondary metabolism.</title>
        <authorList>
            <person name="Dong X."/>
            <person name="Chaisiri K."/>
            <person name="Xia D."/>
            <person name="Armstrong S.D."/>
            <person name="Fang Y."/>
            <person name="Donnelly M.J."/>
            <person name="Kadowaki T."/>
            <person name="McGarry J.W."/>
            <person name="Darby A.C."/>
            <person name="Makepeace B.L."/>
        </authorList>
    </citation>
    <scope>NUCLEOTIDE SEQUENCE [LARGE SCALE GENOMIC DNA]</scope>
    <source>
        <strain evidence="6">UoL-UT</strain>
    </source>
</reference>
<dbReference type="Gene3D" id="3.30.420.40">
    <property type="match status" value="1"/>
</dbReference>
<dbReference type="GO" id="GO:0005524">
    <property type="term" value="F:ATP binding"/>
    <property type="evidence" value="ECO:0007669"/>
    <property type="project" value="UniProtKB-UniRule"/>
</dbReference>
<dbReference type="SUPFAM" id="SSF53067">
    <property type="entry name" value="Actin-like ATPase domain"/>
    <property type="match status" value="1"/>
</dbReference>
<evidence type="ECO:0000256" key="1">
    <source>
        <dbReference type="ARBA" id="ARBA00005028"/>
    </source>
</evidence>
<dbReference type="GO" id="GO:0008865">
    <property type="term" value="F:fructokinase activity"/>
    <property type="evidence" value="ECO:0007669"/>
    <property type="project" value="TreeGrafter"/>
</dbReference>
<dbReference type="EC" id="2.7.1.-" evidence="4"/>
<organism evidence="6 7">
    <name type="scientific">Leptotrombidium deliense</name>
    <dbReference type="NCBI Taxonomy" id="299467"/>
    <lineage>
        <taxon>Eukaryota</taxon>
        <taxon>Metazoa</taxon>
        <taxon>Ecdysozoa</taxon>
        <taxon>Arthropoda</taxon>
        <taxon>Chelicerata</taxon>
        <taxon>Arachnida</taxon>
        <taxon>Acari</taxon>
        <taxon>Acariformes</taxon>
        <taxon>Trombidiformes</taxon>
        <taxon>Prostigmata</taxon>
        <taxon>Anystina</taxon>
        <taxon>Parasitengona</taxon>
        <taxon>Trombiculoidea</taxon>
        <taxon>Trombiculidae</taxon>
        <taxon>Leptotrombidium</taxon>
    </lineage>
</organism>
<dbReference type="Proteomes" id="UP000288716">
    <property type="component" value="Unassembled WGS sequence"/>
</dbReference>
<dbReference type="Pfam" id="PF00349">
    <property type="entry name" value="Hexokinase_1"/>
    <property type="match status" value="1"/>
</dbReference>
<protein>
    <recommendedName>
        <fullName evidence="4">Phosphotransferase</fullName>
        <ecNumber evidence="4">2.7.1.-</ecNumber>
    </recommendedName>
</protein>
<evidence type="ECO:0000313" key="7">
    <source>
        <dbReference type="Proteomes" id="UP000288716"/>
    </source>
</evidence>
<keyword evidence="4" id="KW-0067">ATP-binding</keyword>
<proteinExistence type="inferred from homology"/>
<dbReference type="OrthoDB" id="6492395at2759"/>
<dbReference type="AlphaFoldDB" id="A0A443RV68"/>
<sequence>ILKTLEKFKLNIDTIDAIKNVFIDEMQIGLSSTTTKKSCLQMENTFIPYLPTGEEKGFYLSLDLGSTNFRVILSKLTGNEENDEFVVKYYDIPEEYKVAKSSQKLFEHIANCIHDFLSCLPELNGLRIPLGFTFSFPMVQKAIDIGLLVTWTKCYDLPDVVDKNAVEFLQKALSEKVCNERRFN</sequence>
<keyword evidence="4" id="KW-0324">Glycolysis</keyword>
<dbReference type="VEuPathDB" id="VectorBase:LDEU012784"/>
<dbReference type="GO" id="GO:0005829">
    <property type="term" value="C:cytosol"/>
    <property type="evidence" value="ECO:0007669"/>
    <property type="project" value="TreeGrafter"/>
</dbReference>
<dbReference type="GO" id="GO:0006096">
    <property type="term" value="P:glycolytic process"/>
    <property type="evidence" value="ECO:0007669"/>
    <property type="project" value="UniProtKB-KW"/>
</dbReference>
<dbReference type="InterPro" id="IPR001312">
    <property type="entry name" value="Hexokinase"/>
</dbReference>
<evidence type="ECO:0000313" key="6">
    <source>
        <dbReference type="EMBL" id="RWS19256.1"/>
    </source>
</evidence>
<keyword evidence="7" id="KW-1185">Reference proteome</keyword>
<dbReference type="PRINTS" id="PR00475">
    <property type="entry name" value="HEXOKINASE"/>
</dbReference>
<feature type="domain" description="Hexokinase N-terminal" evidence="5">
    <location>
        <begin position="3"/>
        <end position="176"/>
    </location>
</feature>
<evidence type="ECO:0000259" key="5">
    <source>
        <dbReference type="Pfam" id="PF00349"/>
    </source>
</evidence>
<dbReference type="PANTHER" id="PTHR19443">
    <property type="entry name" value="HEXOKINASE"/>
    <property type="match status" value="1"/>
</dbReference>
<evidence type="ECO:0000256" key="4">
    <source>
        <dbReference type="RuleBase" id="RU362007"/>
    </source>
</evidence>
<dbReference type="UniPathway" id="UPA00242"/>
<dbReference type="STRING" id="299467.A0A443RV68"/>
<dbReference type="GO" id="GO:0005739">
    <property type="term" value="C:mitochondrion"/>
    <property type="evidence" value="ECO:0007669"/>
    <property type="project" value="TreeGrafter"/>
</dbReference>
<feature type="non-terminal residue" evidence="6">
    <location>
        <position position="1"/>
    </location>
</feature>
<keyword evidence="4" id="KW-0808">Transferase</keyword>
<dbReference type="PANTHER" id="PTHR19443:SF54">
    <property type="entry name" value="PHOSPHOTRANSFERASE"/>
    <property type="match status" value="1"/>
</dbReference>
<comment type="catalytic activity">
    <reaction evidence="3">
        <text>D-glucose + ATP = D-glucose 6-phosphate + ADP + H(+)</text>
        <dbReference type="Rhea" id="RHEA:17825"/>
        <dbReference type="ChEBI" id="CHEBI:4167"/>
        <dbReference type="ChEBI" id="CHEBI:15378"/>
        <dbReference type="ChEBI" id="CHEBI:30616"/>
        <dbReference type="ChEBI" id="CHEBI:61548"/>
        <dbReference type="ChEBI" id="CHEBI:456216"/>
        <dbReference type="EC" id="2.7.1.1"/>
    </reaction>
    <physiologicalReaction direction="left-to-right" evidence="3">
        <dbReference type="Rhea" id="RHEA:17826"/>
    </physiologicalReaction>
</comment>
<dbReference type="InterPro" id="IPR043129">
    <property type="entry name" value="ATPase_NBD"/>
</dbReference>
<dbReference type="InterPro" id="IPR022672">
    <property type="entry name" value="Hexokinase_N"/>
</dbReference>
<keyword evidence="4" id="KW-0547">Nucleotide-binding</keyword>
<dbReference type="GO" id="GO:0004340">
    <property type="term" value="F:glucokinase activity"/>
    <property type="evidence" value="ECO:0007669"/>
    <property type="project" value="TreeGrafter"/>
</dbReference>
<name>A0A443RV68_9ACAR</name>
<dbReference type="GO" id="GO:0006006">
    <property type="term" value="P:glucose metabolic process"/>
    <property type="evidence" value="ECO:0007669"/>
    <property type="project" value="TreeGrafter"/>
</dbReference>